<proteinExistence type="predicted"/>
<comment type="caution">
    <text evidence="1">The sequence shown here is derived from an EMBL/GenBank/DDBJ whole genome shotgun (WGS) entry which is preliminary data.</text>
</comment>
<organism evidence="1 2">
    <name type="scientific">Pseudonocardia asaccharolytica DSM 44247 = NBRC 16224</name>
    <dbReference type="NCBI Taxonomy" id="1123024"/>
    <lineage>
        <taxon>Bacteria</taxon>
        <taxon>Bacillati</taxon>
        <taxon>Actinomycetota</taxon>
        <taxon>Actinomycetes</taxon>
        <taxon>Pseudonocardiales</taxon>
        <taxon>Pseudonocardiaceae</taxon>
        <taxon>Pseudonocardia</taxon>
    </lineage>
</organism>
<dbReference type="EMBL" id="BJVI01000029">
    <property type="protein sequence ID" value="GEL19021.1"/>
    <property type="molecule type" value="Genomic_DNA"/>
</dbReference>
<gene>
    <name evidence="1" type="ORF">PA7_28580</name>
</gene>
<dbReference type="AlphaFoldDB" id="A0A511D2L6"/>
<evidence type="ECO:0000313" key="1">
    <source>
        <dbReference type="EMBL" id="GEL19021.1"/>
    </source>
</evidence>
<dbReference type="RefSeq" id="WP_028929826.1">
    <property type="nucleotide sequence ID" value="NZ_AUII01000006.1"/>
</dbReference>
<evidence type="ECO:0000313" key="2">
    <source>
        <dbReference type="Proteomes" id="UP000321328"/>
    </source>
</evidence>
<protein>
    <submittedName>
        <fullName evidence="1">Uncharacterized protein</fullName>
    </submittedName>
</protein>
<name>A0A511D2L6_9PSEU</name>
<keyword evidence="2" id="KW-1185">Reference proteome</keyword>
<accession>A0A511D2L6</accession>
<reference evidence="1 2" key="1">
    <citation type="submission" date="2019-07" db="EMBL/GenBank/DDBJ databases">
        <title>Whole genome shotgun sequence of Pseudonocardia asaccharolytica NBRC 16224.</title>
        <authorList>
            <person name="Hosoyama A."/>
            <person name="Uohara A."/>
            <person name="Ohji S."/>
            <person name="Ichikawa N."/>
        </authorList>
    </citation>
    <scope>NUCLEOTIDE SEQUENCE [LARGE SCALE GENOMIC DNA]</scope>
    <source>
        <strain evidence="1 2">NBRC 16224</strain>
    </source>
</reference>
<dbReference type="Proteomes" id="UP000321328">
    <property type="component" value="Unassembled WGS sequence"/>
</dbReference>
<sequence>MSDALSIAELDSQHVELLPARTTMIVGVGVGGDGGRGGDALAINAGNVNFALSVFGDAEANQINEAIAVGGNGGNGGWAVGNLFD</sequence>